<proteinExistence type="predicted"/>
<accession>A0A814FFT3</accession>
<keyword evidence="4" id="KW-1185">Reference proteome</keyword>
<dbReference type="EMBL" id="CAJNOL010000420">
    <property type="protein sequence ID" value="CAF1056706.1"/>
    <property type="molecule type" value="Genomic_DNA"/>
</dbReference>
<dbReference type="AlphaFoldDB" id="A0A814FFT3"/>
<dbReference type="Proteomes" id="UP000663870">
    <property type="component" value="Unassembled WGS sequence"/>
</dbReference>
<evidence type="ECO:0000313" key="1">
    <source>
        <dbReference type="EMBL" id="CAF0982746.1"/>
    </source>
</evidence>
<dbReference type="EMBL" id="CAJNOH010000282">
    <property type="protein sequence ID" value="CAF0982746.1"/>
    <property type="molecule type" value="Genomic_DNA"/>
</dbReference>
<evidence type="ECO:0000313" key="2">
    <source>
        <dbReference type="EMBL" id="CAF1056706.1"/>
    </source>
</evidence>
<reference evidence="1" key="1">
    <citation type="submission" date="2021-02" db="EMBL/GenBank/DDBJ databases">
        <authorList>
            <person name="Nowell W R."/>
        </authorList>
    </citation>
    <scope>NUCLEOTIDE SEQUENCE</scope>
</reference>
<sequence length="169" mass="19527">MGGTKYRHQPMQVEVLTTASEDNMYLGIEVLTYNNQPHLSKIRKPGFKNVSIRMIKLYQNQDDGITKKLIQDRQLNLCKFAFWLCELQNGDYVRVSQISYSQIIREPSTNDKVGEENAELTDDENESFESIGDLRITQKDVDTLNGLNWLNDEVGHHFLNDTSKIKVPF</sequence>
<gene>
    <name evidence="2" type="ORF">JXQ802_LOCUS16946</name>
    <name evidence="1" type="ORF">PYM288_LOCUS13702</name>
</gene>
<evidence type="ECO:0000313" key="3">
    <source>
        <dbReference type="Proteomes" id="UP000663854"/>
    </source>
</evidence>
<evidence type="ECO:0000313" key="4">
    <source>
        <dbReference type="Proteomes" id="UP000663870"/>
    </source>
</evidence>
<comment type="caution">
    <text evidence="1">The sequence shown here is derived from an EMBL/GenBank/DDBJ whole genome shotgun (WGS) entry which is preliminary data.</text>
</comment>
<protein>
    <submittedName>
        <fullName evidence="1">Uncharacterized protein</fullName>
    </submittedName>
</protein>
<dbReference type="Proteomes" id="UP000663854">
    <property type="component" value="Unassembled WGS sequence"/>
</dbReference>
<name>A0A814FFT3_9BILA</name>
<organism evidence="1 3">
    <name type="scientific">Rotaria sordida</name>
    <dbReference type="NCBI Taxonomy" id="392033"/>
    <lineage>
        <taxon>Eukaryota</taxon>
        <taxon>Metazoa</taxon>
        <taxon>Spiralia</taxon>
        <taxon>Gnathifera</taxon>
        <taxon>Rotifera</taxon>
        <taxon>Eurotatoria</taxon>
        <taxon>Bdelloidea</taxon>
        <taxon>Philodinida</taxon>
        <taxon>Philodinidae</taxon>
        <taxon>Rotaria</taxon>
    </lineage>
</organism>